<evidence type="ECO:0000313" key="3">
    <source>
        <dbReference type="Proteomes" id="UP000509122"/>
    </source>
</evidence>
<dbReference type="GO" id="GO:0006508">
    <property type="term" value="P:proteolysis"/>
    <property type="evidence" value="ECO:0007669"/>
    <property type="project" value="InterPro"/>
</dbReference>
<dbReference type="Proteomes" id="UP000509122">
    <property type="component" value="Chromosome"/>
</dbReference>
<name>A0A859IAU0_9MOLU</name>
<evidence type="ECO:0000256" key="1">
    <source>
        <dbReference type="SAM" id="Phobius"/>
    </source>
</evidence>
<dbReference type="KEGG" id="rphy:RP166_0600"/>
<proteinExistence type="predicted"/>
<feature type="transmembrane region" description="Helical" evidence="1">
    <location>
        <begin position="12"/>
        <end position="35"/>
    </location>
</feature>
<dbReference type="Gene3D" id="1.20.58.760">
    <property type="entry name" value="Peptidase M41"/>
    <property type="match status" value="1"/>
</dbReference>
<organism evidence="2 3">
    <name type="scientific">Rapeseed phyllody phytoplasma</name>
    <dbReference type="NCBI Taxonomy" id="2490543"/>
    <lineage>
        <taxon>Bacteria</taxon>
        <taxon>Bacillati</taxon>
        <taxon>Mycoplasmatota</taxon>
        <taxon>Mollicutes</taxon>
        <taxon>Acholeplasmatales</taxon>
        <taxon>Acholeplasmataceae</taxon>
        <taxon>Candidatus Phytoplasma</taxon>
        <taxon>16SrI (Aster yellows group)</taxon>
    </lineage>
</organism>
<dbReference type="EMBL" id="CP055264">
    <property type="protein sequence ID" value="QKX95075.1"/>
    <property type="molecule type" value="Genomic_DNA"/>
</dbReference>
<evidence type="ECO:0000313" key="2">
    <source>
        <dbReference type="EMBL" id="QKX95075.1"/>
    </source>
</evidence>
<keyword evidence="1" id="KW-0472">Membrane</keyword>
<gene>
    <name evidence="2" type="ORF">RP166_0600</name>
</gene>
<dbReference type="GO" id="GO:0005524">
    <property type="term" value="F:ATP binding"/>
    <property type="evidence" value="ECO:0007669"/>
    <property type="project" value="InterPro"/>
</dbReference>
<keyword evidence="1" id="KW-1133">Transmembrane helix</keyword>
<protein>
    <submittedName>
        <fullName evidence="2">Uncharacterized protein</fullName>
    </submittedName>
</protein>
<keyword evidence="1" id="KW-0812">Transmembrane</keyword>
<dbReference type="GO" id="GO:0004222">
    <property type="term" value="F:metalloendopeptidase activity"/>
    <property type="evidence" value="ECO:0007669"/>
    <property type="project" value="InterPro"/>
</dbReference>
<dbReference type="SUPFAM" id="SSF140990">
    <property type="entry name" value="FtsH protease domain-like"/>
    <property type="match status" value="1"/>
</dbReference>
<reference evidence="2 3" key="1">
    <citation type="submission" date="2020-06" db="EMBL/GenBank/DDBJ databases">
        <title>Complete genome sequence of Candidatus Phytoplasma asteris RP166.</title>
        <authorList>
            <person name="Cho S.-T."/>
            <person name="Zwolinska A."/>
            <person name="Huang W."/>
            <person name="Wouters R."/>
            <person name="Hogenhout S.A."/>
            <person name="Kuo C.-H."/>
        </authorList>
    </citation>
    <scope>NUCLEOTIDE SEQUENCE [LARGE SCALE GENOMIC DNA]</scope>
    <source>
        <strain evidence="2">RP166</strain>
    </source>
</reference>
<accession>A0A859IAU0</accession>
<dbReference type="GO" id="GO:0004176">
    <property type="term" value="F:ATP-dependent peptidase activity"/>
    <property type="evidence" value="ECO:0007669"/>
    <property type="project" value="InterPro"/>
</dbReference>
<dbReference type="AlphaFoldDB" id="A0A859IAU0"/>
<dbReference type="InterPro" id="IPR037219">
    <property type="entry name" value="Peptidase_M41-like"/>
</dbReference>
<sequence length="147" mass="16728">MKIKILKKERNVYVWLGILVVLILIESSVFGFLILTNKLQYNVKKSEEHTQPNFSKTLDFNNLDYNQIDEKMLKTAVHEAVHTVVALSVGRIINSVSAQTLSNYNADGGTSYYRLDDNIMKEKDYLDEVIINLSGRAAEVLLFQTDA</sequence>